<evidence type="ECO:0000256" key="1">
    <source>
        <dbReference type="SAM" id="MobiDB-lite"/>
    </source>
</evidence>
<feature type="compositionally biased region" description="Basic and acidic residues" evidence="1">
    <location>
        <begin position="12"/>
        <end position="22"/>
    </location>
</feature>
<dbReference type="Proteomes" id="UP001168877">
    <property type="component" value="Unassembled WGS sequence"/>
</dbReference>
<proteinExistence type="predicted"/>
<evidence type="ECO:0000313" key="2">
    <source>
        <dbReference type="EMBL" id="KAK0572658.1"/>
    </source>
</evidence>
<gene>
    <name evidence="2" type="ORF">LWI29_035010</name>
</gene>
<comment type="caution">
    <text evidence="2">The sequence shown here is derived from an EMBL/GenBank/DDBJ whole genome shotgun (WGS) entry which is preliminary data.</text>
</comment>
<evidence type="ECO:0000313" key="3">
    <source>
        <dbReference type="Proteomes" id="UP001168877"/>
    </source>
</evidence>
<sequence>MAPQVGHFEGASSREKKRKEIGASKISFDGRKKKKAPEKRQNLRKDLDSKVSVVAEEDLDPNLEVFRDPDLDKITDLDIDRQRCFTVVKKASIGKNMNQWT</sequence>
<accession>A0AA39RF02</accession>
<reference evidence="2" key="2">
    <citation type="submission" date="2023-06" db="EMBL/GenBank/DDBJ databases">
        <authorList>
            <person name="Swenson N.G."/>
            <person name="Wegrzyn J.L."/>
            <person name="Mcevoy S.L."/>
        </authorList>
    </citation>
    <scope>NUCLEOTIDE SEQUENCE</scope>
    <source>
        <strain evidence="2">NS2018</strain>
        <tissue evidence="2">Leaf</tissue>
    </source>
</reference>
<feature type="region of interest" description="Disordered" evidence="1">
    <location>
        <begin position="1"/>
        <end position="44"/>
    </location>
</feature>
<dbReference type="AlphaFoldDB" id="A0AA39RF02"/>
<protein>
    <submittedName>
        <fullName evidence="2">Uncharacterized protein</fullName>
    </submittedName>
</protein>
<organism evidence="2 3">
    <name type="scientific">Acer saccharum</name>
    <name type="common">Sugar maple</name>
    <dbReference type="NCBI Taxonomy" id="4024"/>
    <lineage>
        <taxon>Eukaryota</taxon>
        <taxon>Viridiplantae</taxon>
        <taxon>Streptophyta</taxon>
        <taxon>Embryophyta</taxon>
        <taxon>Tracheophyta</taxon>
        <taxon>Spermatophyta</taxon>
        <taxon>Magnoliopsida</taxon>
        <taxon>eudicotyledons</taxon>
        <taxon>Gunneridae</taxon>
        <taxon>Pentapetalae</taxon>
        <taxon>rosids</taxon>
        <taxon>malvids</taxon>
        <taxon>Sapindales</taxon>
        <taxon>Sapindaceae</taxon>
        <taxon>Hippocastanoideae</taxon>
        <taxon>Acereae</taxon>
        <taxon>Acer</taxon>
    </lineage>
</organism>
<name>A0AA39RF02_ACESA</name>
<dbReference type="EMBL" id="JAUESC010000388">
    <property type="protein sequence ID" value="KAK0572658.1"/>
    <property type="molecule type" value="Genomic_DNA"/>
</dbReference>
<reference evidence="2" key="1">
    <citation type="journal article" date="2022" name="Plant J.">
        <title>Strategies of tolerance reflected in two North American maple genomes.</title>
        <authorList>
            <person name="McEvoy S.L."/>
            <person name="Sezen U.U."/>
            <person name="Trouern-Trend A."/>
            <person name="McMahon S.M."/>
            <person name="Schaberg P.G."/>
            <person name="Yang J."/>
            <person name="Wegrzyn J.L."/>
            <person name="Swenson N.G."/>
        </authorList>
    </citation>
    <scope>NUCLEOTIDE SEQUENCE</scope>
    <source>
        <strain evidence="2">NS2018</strain>
    </source>
</reference>
<keyword evidence="3" id="KW-1185">Reference proteome</keyword>